<comment type="similarity">
    <text evidence="1">Belongs to the ATP-dependent DNA ligase family.</text>
</comment>
<evidence type="ECO:0000256" key="1">
    <source>
        <dbReference type="ARBA" id="ARBA00007572"/>
    </source>
</evidence>
<dbReference type="InterPro" id="IPR012310">
    <property type="entry name" value="DNA_ligase_ATP-dep_cent"/>
</dbReference>
<evidence type="ECO:0000259" key="3">
    <source>
        <dbReference type="PROSITE" id="PS50160"/>
    </source>
</evidence>
<protein>
    <submittedName>
        <fullName evidence="5">DNA ligase</fullName>
    </submittedName>
</protein>
<reference evidence="5 6" key="2">
    <citation type="submission" date="2019-03" db="EMBL/GenBank/DDBJ databases">
        <title>Bradyrhizobium strains diversity.</title>
        <authorList>
            <person name="Urquiaga M.C.O."/>
            <person name="Hungria M."/>
            <person name="Delamuta J.R.M."/>
            <person name="Klepa M.S."/>
        </authorList>
    </citation>
    <scope>NUCLEOTIDE SEQUENCE [LARGE SCALE GENOMIC DNA]</scope>
    <source>
        <strain evidence="5 6">CNPSo 3426</strain>
    </source>
</reference>
<keyword evidence="7" id="KW-1185">Reference proteome</keyword>
<sequence>MPPAFAFCLPTSAKAAPDGTDRFHEIKCDGYRLRLELNGRTVRLITRNGHNWTDRSPWIVKAALRNREQEFVINGEAVVLGVDGVSDFNALHSRRQVQLYAFDLLALGGEDLRQLPLEMRKTNLARLLRGRPDGMFIEPFESGAIEPDVFRAACDRRLEGIISKRRDRRYIASRTREWLKIKNRTHPAMSRDLQHYFGRMCLRHCFSRICFRQYGQR</sequence>
<dbReference type="GO" id="GO:0006310">
    <property type="term" value="P:DNA recombination"/>
    <property type="evidence" value="ECO:0007669"/>
    <property type="project" value="InterPro"/>
</dbReference>
<dbReference type="GO" id="GO:0005524">
    <property type="term" value="F:ATP binding"/>
    <property type="evidence" value="ECO:0007669"/>
    <property type="project" value="InterPro"/>
</dbReference>
<dbReference type="PROSITE" id="PS50160">
    <property type="entry name" value="DNA_LIGASE_A3"/>
    <property type="match status" value="1"/>
</dbReference>
<name>A0A4Y9NNF7_9BRAD</name>
<gene>
    <name evidence="5" type="ORF">E4K64_36520</name>
    <name evidence="4" type="ORF">E4K66_36335</name>
</gene>
<dbReference type="InterPro" id="IPR050191">
    <property type="entry name" value="ATP-dep_DNA_ligase"/>
</dbReference>
<accession>A0A4Y9KQ98</accession>
<dbReference type="Proteomes" id="UP000297700">
    <property type="component" value="Unassembled WGS sequence"/>
</dbReference>
<dbReference type="CDD" id="cd07906">
    <property type="entry name" value="Adenylation_DNA_ligase_LigD_LigC"/>
    <property type="match status" value="1"/>
</dbReference>
<dbReference type="EMBL" id="SPQU01000039">
    <property type="protein sequence ID" value="TFV30198.1"/>
    <property type="molecule type" value="Genomic_DNA"/>
</dbReference>
<evidence type="ECO:0000313" key="6">
    <source>
        <dbReference type="Proteomes" id="UP000297700"/>
    </source>
</evidence>
<dbReference type="PANTHER" id="PTHR45674">
    <property type="entry name" value="DNA LIGASE 1/3 FAMILY MEMBER"/>
    <property type="match status" value="1"/>
</dbReference>
<evidence type="ECO:0000256" key="2">
    <source>
        <dbReference type="ARBA" id="ARBA00022598"/>
    </source>
</evidence>
<dbReference type="OrthoDB" id="9802472at2"/>
<dbReference type="Pfam" id="PF01068">
    <property type="entry name" value="DNA_ligase_A_M"/>
    <property type="match status" value="1"/>
</dbReference>
<dbReference type="EMBL" id="SPQS01000040">
    <property type="protein sequence ID" value="TFV68536.1"/>
    <property type="molecule type" value="Genomic_DNA"/>
</dbReference>
<evidence type="ECO:0000313" key="4">
    <source>
        <dbReference type="EMBL" id="TFV30198.1"/>
    </source>
</evidence>
<dbReference type="Gene3D" id="3.30.470.30">
    <property type="entry name" value="DNA ligase/mRNA capping enzyme"/>
    <property type="match status" value="1"/>
</dbReference>
<dbReference type="Gene3D" id="3.30.1490.70">
    <property type="match status" value="1"/>
</dbReference>
<organism evidence="5 6">
    <name type="scientific">Bradyrhizobium frederickii</name>
    <dbReference type="NCBI Taxonomy" id="2560054"/>
    <lineage>
        <taxon>Bacteria</taxon>
        <taxon>Pseudomonadati</taxon>
        <taxon>Pseudomonadota</taxon>
        <taxon>Alphaproteobacteria</taxon>
        <taxon>Hyphomicrobiales</taxon>
        <taxon>Nitrobacteraceae</taxon>
        <taxon>Bradyrhizobium</taxon>
    </lineage>
</organism>
<dbReference type="SUPFAM" id="SSF56091">
    <property type="entry name" value="DNA ligase/mRNA capping enzyme, catalytic domain"/>
    <property type="match status" value="1"/>
</dbReference>
<dbReference type="PANTHER" id="PTHR45674:SF4">
    <property type="entry name" value="DNA LIGASE 1"/>
    <property type="match status" value="1"/>
</dbReference>
<feature type="domain" description="ATP-dependent DNA ligase family profile" evidence="3">
    <location>
        <begin position="90"/>
        <end position="182"/>
    </location>
</feature>
<dbReference type="Proteomes" id="UP000298225">
    <property type="component" value="Unassembled WGS sequence"/>
</dbReference>
<reference evidence="4 7" key="1">
    <citation type="submission" date="2019-03" db="EMBL/GenBank/DDBJ databases">
        <title>Bradyrhizobium strains diversity isolated from Chamaecrista fasciculata.</title>
        <authorList>
            <person name="Urquiaga M.C.O."/>
            <person name="Hungria M."/>
            <person name="Delamuta J.R.M."/>
        </authorList>
    </citation>
    <scope>NUCLEOTIDE SEQUENCE [LARGE SCALE GENOMIC DNA]</scope>
    <source>
        <strain evidence="4 7">CNPSo 3424</strain>
    </source>
</reference>
<accession>A0A4Y9NNF7</accession>
<dbReference type="GO" id="GO:0003910">
    <property type="term" value="F:DNA ligase (ATP) activity"/>
    <property type="evidence" value="ECO:0007669"/>
    <property type="project" value="InterPro"/>
</dbReference>
<keyword evidence="2 5" id="KW-0436">Ligase</keyword>
<dbReference type="AlphaFoldDB" id="A0A4Y9NNF7"/>
<dbReference type="GO" id="GO:0006281">
    <property type="term" value="P:DNA repair"/>
    <property type="evidence" value="ECO:0007669"/>
    <property type="project" value="InterPro"/>
</dbReference>
<evidence type="ECO:0000313" key="5">
    <source>
        <dbReference type="EMBL" id="TFV68536.1"/>
    </source>
</evidence>
<evidence type="ECO:0000313" key="7">
    <source>
        <dbReference type="Proteomes" id="UP000298225"/>
    </source>
</evidence>
<proteinExistence type="inferred from homology"/>
<comment type="caution">
    <text evidence="5">The sequence shown here is derived from an EMBL/GenBank/DDBJ whole genome shotgun (WGS) entry which is preliminary data.</text>
</comment>